<feature type="domain" description="PglD N-terminal" evidence="2">
    <location>
        <begin position="10"/>
        <end position="81"/>
    </location>
</feature>
<dbReference type="SUPFAM" id="SSF51161">
    <property type="entry name" value="Trimeric LpxA-like enzymes"/>
    <property type="match status" value="1"/>
</dbReference>
<reference evidence="4" key="1">
    <citation type="journal article" date="2019" name="Int. J. Syst. Evol. Microbiol.">
        <title>The Global Catalogue of Microorganisms (GCM) 10K type strain sequencing project: providing services to taxonomists for standard genome sequencing and annotation.</title>
        <authorList>
            <consortium name="The Broad Institute Genomics Platform"/>
            <consortium name="The Broad Institute Genome Sequencing Center for Infectious Disease"/>
            <person name="Wu L."/>
            <person name="Ma J."/>
        </authorList>
    </citation>
    <scope>NUCLEOTIDE SEQUENCE [LARGE SCALE GENOMIC DNA]</scope>
    <source>
        <strain evidence="4">KCTC 52094</strain>
    </source>
</reference>
<dbReference type="EMBL" id="JBHRTN010000008">
    <property type="protein sequence ID" value="MFC3125227.1"/>
    <property type="molecule type" value="Genomic_DNA"/>
</dbReference>
<evidence type="ECO:0000256" key="1">
    <source>
        <dbReference type="ARBA" id="ARBA00007274"/>
    </source>
</evidence>
<keyword evidence="4" id="KW-1185">Reference proteome</keyword>
<dbReference type="PANTHER" id="PTHR43300:SF7">
    <property type="entry name" value="UDP-N-ACETYLBACILLOSAMINE N-ACETYLTRANSFERASE"/>
    <property type="match status" value="1"/>
</dbReference>
<gene>
    <name evidence="3" type="ORF">ACFOD4_09150</name>
</gene>
<dbReference type="Pfam" id="PF17836">
    <property type="entry name" value="PglD_N"/>
    <property type="match status" value="1"/>
</dbReference>
<comment type="similarity">
    <text evidence="1">Belongs to the transferase hexapeptide repeat family.</text>
</comment>
<protein>
    <submittedName>
        <fullName evidence="3">NeuD/PglB/VioB family sugar acetyltransferase</fullName>
    </submittedName>
</protein>
<comment type="caution">
    <text evidence="3">The sequence shown here is derived from an EMBL/GenBank/DDBJ whole genome shotgun (WGS) entry which is preliminary data.</text>
</comment>
<dbReference type="InterPro" id="IPR041561">
    <property type="entry name" value="PglD_N"/>
</dbReference>
<dbReference type="NCBIfam" id="TIGR03570">
    <property type="entry name" value="NeuD_NnaD"/>
    <property type="match status" value="1"/>
</dbReference>
<dbReference type="PANTHER" id="PTHR43300">
    <property type="entry name" value="ACETYLTRANSFERASE"/>
    <property type="match status" value="1"/>
</dbReference>
<evidence type="ECO:0000259" key="2">
    <source>
        <dbReference type="Pfam" id="PF17836"/>
    </source>
</evidence>
<evidence type="ECO:0000313" key="3">
    <source>
        <dbReference type="EMBL" id="MFC3125227.1"/>
    </source>
</evidence>
<dbReference type="Gene3D" id="2.160.10.10">
    <property type="entry name" value="Hexapeptide repeat proteins"/>
    <property type="match status" value="1"/>
</dbReference>
<dbReference type="Gene3D" id="3.40.50.20">
    <property type="match status" value="1"/>
</dbReference>
<sequence length="216" mass="20830">MSPSEGAPPRLLLIGAGGHGRAVLSALRDAGWPEPIGVLDDGGAALPGVPCLGPVSHAAALRPEAAAAHVALGSNALRMRLGAELLALGFALPVIRHPSAVIAADAVLGPGTVAMPRVVVGAAARIGAHVILNTACIAEHDCAVEDGCHIAPGAVLGGGVFVGEGALVGIQAGLRPGTRVGAGAVVALGAAVVADVPPRATVAGVPARMAAASRPA</sequence>
<dbReference type="RefSeq" id="WP_379595771.1">
    <property type="nucleotide sequence ID" value="NZ_JBHRTN010000008.1"/>
</dbReference>
<dbReference type="CDD" id="cd03360">
    <property type="entry name" value="LbH_AT_putative"/>
    <property type="match status" value="1"/>
</dbReference>
<dbReference type="InterPro" id="IPR050179">
    <property type="entry name" value="Trans_hexapeptide_repeat"/>
</dbReference>
<evidence type="ECO:0000313" key="4">
    <source>
        <dbReference type="Proteomes" id="UP001595593"/>
    </source>
</evidence>
<accession>A0ABV7G2H1</accession>
<dbReference type="InterPro" id="IPR011004">
    <property type="entry name" value="Trimer_LpxA-like_sf"/>
</dbReference>
<dbReference type="InterPro" id="IPR020019">
    <property type="entry name" value="AcTrfase_PglD-like"/>
</dbReference>
<organism evidence="3 4">
    <name type="scientific">Teichococcus globiformis</name>
    <dbReference type="NCBI Taxonomy" id="2307229"/>
    <lineage>
        <taxon>Bacteria</taxon>
        <taxon>Pseudomonadati</taxon>
        <taxon>Pseudomonadota</taxon>
        <taxon>Alphaproteobacteria</taxon>
        <taxon>Acetobacterales</taxon>
        <taxon>Roseomonadaceae</taxon>
        <taxon>Roseomonas</taxon>
    </lineage>
</organism>
<name>A0ABV7G2H1_9PROT</name>
<proteinExistence type="inferred from homology"/>
<dbReference type="Proteomes" id="UP001595593">
    <property type="component" value="Unassembled WGS sequence"/>
</dbReference>